<reference evidence="1 2" key="1">
    <citation type="journal article" date="2014" name="Curr. Biol.">
        <title>The genome of the clonal raider ant Cerapachys biroi.</title>
        <authorList>
            <person name="Oxley P.R."/>
            <person name="Ji L."/>
            <person name="Fetter-Pruneda I."/>
            <person name="McKenzie S.K."/>
            <person name="Li C."/>
            <person name="Hu H."/>
            <person name="Zhang G."/>
            <person name="Kronauer D.J."/>
        </authorList>
    </citation>
    <scope>NUCLEOTIDE SEQUENCE [LARGE SCALE GENOMIC DNA]</scope>
</reference>
<accession>A0A026WKP5</accession>
<evidence type="ECO:0000313" key="1">
    <source>
        <dbReference type="EMBL" id="EZA56236.1"/>
    </source>
</evidence>
<dbReference type="AlphaFoldDB" id="A0A026WKP5"/>
<sequence>MSTIRQFQVDLSRVAYPLLFTSLSLKLARPFDASIHPRVHQAVSCVQRDAPNSEMSLPNASDRSVTPSCAGRKLKVHSDARVSCFDLDIRGSSSVPLPSLRVALSSYPAASTMRTRL</sequence>
<protein>
    <submittedName>
        <fullName evidence="1">Uncharacterized protein</fullName>
    </submittedName>
</protein>
<name>A0A026WKP5_OOCBI</name>
<dbReference type="EMBL" id="KK107167">
    <property type="protein sequence ID" value="EZA56236.1"/>
    <property type="molecule type" value="Genomic_DNA"/>
</dbReference>
<keyword evidence="2" id="KW-1185">Reference proteome</keyword>
<organism evidence="1 2">
    <name type="scientific">Ooceraea biroi</name>
    <name type="common">Clonal raider ant</name>
    <name type="synonym">Cerapachys biroi</name>
    <dbReference type="NCBI Taxonomy" id="2015173"/>
    <lineage>
        <taxon>Eukaryota</taxon>
        <taxon>Metazoa</taxon>
        <taxon>Ecdysozoa</taxon>
        <taxon>Arthropoda</taxon>
        <taxon>Hexapoda</taxon>
        <taxon>Insecta</taxon>
        <taxon>Pterygota</taxon>
        <taxon>Neoptera</taxon>
        <taxon>Endopterygota</taxon>
        <taxon>Hymenoptera</taxon>
        <taxon>Apocrita</taxon>
        <taxon>Aculeata</taxon>
        <taxon>Formicoidea</taxon>
        <taxon>Formicidae</taxon>
        <taxon>Dorylinae</taxon>
        <taxon>Ooceraea</taxon>
    </lineage>
</organism>
<dbReference type="Proteomes" id="UP000053097">
    <property type="component" value="Unassembled WGS sequence"/>
</dbReference>
<proteinExistence type="predicted"/>
<evidence type="ECO:0000313" key="2">
    <source>
        <dbReference type="Proteomes" id="UP000053097"/>
    </source>
</evidence>
<gene>
    <name evidence="1" type="ORF">X777_02854</name>
</gene>